<dbReference type="PROSITE" id="PS50977">
    <property type="entry name" value="HTH_TETR_2"/>
    <property type="match status" value="1"/>
</dbReference>
<evidence type="ECO:0000256" key="2">
    <source>
        <dbReference type="ARBA" id="ARBA00023125"/>
    </source>
</evidence>
<dbReference type="InterPro" id="IPR036271">
    <property type="entry name" value="Tet_transcr_reg_TetR-rel_C_sf"/>
</dbReference>
<name>A0ABT1GZN7_9NOCA</name>
<feature type="DNA-binding region" description="H-T-H motif" evidence="4">
    <location>
        <begin position="22"/>
        <end position="41"/>
    </location>
</feature>
<dbReference type="InterPro" id="IPR001647">
    <property type="entry name" value="HTH_TetR"/>
</dbReference>
<dbReference type="SUPFAM" id="SSF46689">
    <property type="entry name" value="Homeodomain-like"/>
    <property type="match status" value="1"/>
</dbReference>
<comment type="caution">
    <text evidence="6">The sequence shown here is derived from an EMBL/GenBank/DDBJ whole genome shotgun (WGS) entry which is preliminary data.</text>
</comment>
<dbReference type="Pfam" id="PF00440">
    <property type="entry name" value="TetR_N"/>
    <property type="match status" value="1"/>
</dbReference>
<evidence type="ECO:0000313" key="6">
    <source>
        <dbReference type="EMBL" id="MCP2160194.1"/>
    </source>
</evidence>
<protein>
    <submittedName>
        <fullName evidence="6">Transcriptional regulator, TetR family</fullName>
    </submittedName>
</protein>
<reference evidence="6 7" key="1">
    <citation type="submission" date="2022-06" db="EMBL/GenBank/DDBJ databases">
        <title>Genomic Encyclopedia of Archaeal and Bacterial Type Strains, Phase II (KMG-II): from individual species to whole genera.</title>
        <authorList>
            <person name="Goeker M."/>
        </authorList>
    </citation>
    <scope>NUCLEOTIDE SEQUENCE [LARGE SCALE GENOMIC DNA]</scope>
    <source>
        <strain evidence="6 7">DSM 45037</strain>
    </source>
</reference>
<dbReference type="Pfam" id="PF13305">
    <property type="entry name" value="TetR_C_33"/>
    <property type="match status" value="1"/>
</dbReference>
<proteinExistence type="predicted"/>
<accession>A0ABT1GZN7</accession>
<dbReference type="PRINTS" id="PR00455">
    <property type="entry name" value="HTHTETR"/>
</dbReference>
<keyword evidence="3" id="KW-0804">Transcription</keyword>
<dbReference type="Gene3D" id="1.10.357.10">
    <property type="entry name" value="Tetracycline Repressor, domain 2"/>
    <property type="match status" value="1"/>
</dbReference>
<dbReference type="SUPFAM" id="SSF48498">
    <property type="entry name" value="Tetracyclin repressor-like, C-terminal domain"/>
    <property type="match status" value="1"/>
</dbReference>
<dbReference type="RefSeq" id="WP_253653764.1">
    <property type="nucleotide sequence ID" value="NZ_BAAAOE010000001.1"/>
</dbReference>
<dbReference type="InterPro" id="IPR009057">
    <property type="entry name" value="Homeodomain-like_sf"/>
</dbReference>
<dbReference type="PANTHER" id="PTHR30055:SF234">
    <property type="entry name" value="HTH-TYPE TRANSCRIPTIONAL REGULATOR BETI"/>
    <property type="match status" value="1"/>
</dbReference>
<dbReference type="Proteomes" id="UP001205740">
    <property type="component" value="Unassembled WGS sequence"/>
</dbReference>
<sequence>MPERLIAATADLLREQGPAQIKARVVAEAVGASTVAIYHHFGGVPELLTAVVSQGFSDLRSAFADASELSDDPAAELFAMALCTRDLARSNAHLYDLMFGLSTRGTYRPLSASPDSPSNRFAECYAMLVAACGRLIATGRLDPITPDEVASELWSAVHGFVTLEAAGQFERYADPAVAVLRPLCTRIIVGMGDAPDRASRAADAALTWWVDRTGGGA</sequence>
<dbReference type="PANTHER" id="PTHR30055">
    <property type="entry name" value="HTH-TYPE TRANSCRIPTIONAL REGULATOR RUTR"/>
    <property type="match status" value="1"/>
</dbReference>
<keyword evidence="2 4" id="KW-0238">DNA-binding</keyword>
<evidence type="ECO:0000313" key="7">
    <source>
        <dbReference type="Proteomes" id="UP001205740"/>
    </source>
</evidence>
<evidence type="ECO:0000256" key="1">
    <source>
        <dbReference type="ARBA" id="ARBA00023015"/>
    </source>
</evidence>
<gene>
    <name evidence="6" type="ORF">LX12_001373</name>
</gene>
<feature type="domain" description="HTH tetR-type" evidence="5">
    <location>
        <begin position="1"/>
        <end position="59"/>
    </location>
</feature>
<dbReference type="InterPro" id="IPR025996">
    <property type="entry name" value="MT1864/Rv1816-like_C"/>
</dbReference>
<dbReference type="InterPro" id="IPR050109">
    <property type="entry name" value="HTH-type_TetR-like_transc_reg"/>
</dbReference>
<evidence type="ECO:0000259" key="5">
    <source>
        <dbReference type="PROSITE" id="PS50977"/>
    </source>
</evidence>
<evidence type="ECO:0000256" key="4">
    <source>
        <dbReference type="PROSITE-ProRule" id="PRU00335"/>
    </source>
</evidence>
<keyword evidence="1" id="KW-0805">Transcription regulation</keyword>
<keyword evidence="7" id="KW-1185">Reference proteome</keyword>
<organism evidence="6 7">
    <name type="scientific">Williamsia serinedens</name>
    <dbReference type="NCBI Taxonomy" id="391736"/>
    <lineage>
        <taxon>Bacteria</taxon>
        <taxon>Bacillati</taxon>
        <taxon>Actinomycetota</taxon>
        <taxon>Actinomycetes</taxon>
        <taxon>Mycobacteriales</taxon>
        <taxon>Nocardiaceae</taxon>
        <taxon>Williamsia</taxon>
    </lineage>
</organism>
<dbReference type="EMBL" id="JAMTCG010000002">
    <property type="protein sequence ID" value="MCP2160194.1"/>
    <property type="molecule type" value="Genomic_DNA"/>
</dbReference>
<evidence type="ECO:0000256" key="3">
    <source>
        <dbReference type="ARBA" id="ARBA00023163"/>
    </source>
</evidence>